<evidence type="ECO:0000313" key="4">
    <source>
        <dbReference type="EMBL" id="QLH48927.1"/>
    </source>
</evidence>
<dbReference type="EMBL" id="CP058708">
    <property type="protein sequence ID" value="QLH48927.1"/>
    <property type="molecule type" value="Genomic_DNA"/>
</dbReference>
<accession>A0A7D5N9F7</accession>
<dbReference type="Gene3D" id="3.90.220.20">
    <property type="entry name" value="DNA methylase specificity domains"/>
    <property type="match status" value="1"/>
</dbReference>
<dbReference type="InterPro" id="IPR052021">
    <property type="entry name" value="Type-I_RS_S_subunit"/>
</dbReference>
<sequence>MSIYYTNAIGLPYFKKMKIACPIELEEQRNIAAKIKASDTRIFSLQDELSKLKQQKQGLMHDLLTGKVPVKVKEPEVVDG</sequence>
<dbReference type="InterPro" id="IPR044946">
    <property type="entry name" value="Restrct_endonuc_typeI_TRD_sf"/>
</dbReference>
<keyword evidence="1" id="KW-0680">Restriction system</keyword>
<name>A0A7D5N9F7_9PROT</name>
<dbReference type="REBASE" id="683576">
    <property type="entry name" value="S2.AcoSSA1ORF3385P"/>
</dbReference>
<evidence type="ECO:0000313" key="5">
    <source>
        <dbReference type="Proteomes" id="UP000509684"/>
    </source>
</evidence>
<proteinExistence type="predicted"/>
<organism evidence="4 5">
    <name type="scientific">Candidatus Accumulibacter cognatus</name>
    <dbReference type="NCBI Taxonomy" id="2954383"/>
    <lineage>
        <taxon>Bacteria</taxon>
        <taxon>Pseudomonadati</taxon>
        <taxon>Pseudomonadota</taxon>
        <taxon>Betaproteobacteria</taxon>
        <taxon>Candidatus Accumulibacter</taxon>
    </lineage>
</organism>
<gene>
    <name evidence="4" type="ORF">HWD57_03370</name>
</gene>
<evidence type="ECO:0000256" key="2">
    <source>
        <dbReference type="ARBA" id="ARBA00023125"/>
    </source>
</evidence>
<protein>
    <recommendedName>
        <fullName evidence="6">Restriction endonuclease subunit S</fullName>
    </recommendedName>
</protein>
<dbReference type="PANTHER" id="PTHR30408:SF12">
    <property type="entry name" value="TYPE I RESTRICTION ENZYME MJAVIII SPECIFICITY SUBUNIT"/>
    <property type="match status" value="1"/>
</dbReference>
<evidence type="ECO:0008006" key="6">
    <source>
        <dbReference type="Google" id="ProtNLM"/>
    </source>
</evidence>
<evidence type="ECO:0000256" key="1">
    <source>
        <dbReference type="ARBA" id="ARBA00022747"/>
    </source>
</evidence>
<dbReference type="SUPFAM" id="SSF116734">
    <property type="entry name" value="DNA methylase specificity domain"/>
    <property type="match status" value="1"/>
</dbReference>
<dbReference type="GO" id="GO:0003677">
    <property type="term" value="F:DNA binding"/>
    <property type="evidence" value="ECO:0007669"/>
    <property type="project" value="UniProtKB-KW"/>
</dbReference>
<reference evidence="4 5" key="1">
    <citation type="journal article" date="2019" name="Microbiome">
        <title>Annotated bacterial chromosomes from frame-shift-corrected long-read metagenomic data.</title>
        <authorList>
            <person name="Arumugam K."/>
            <person name="Bagci C."/>
            <person name="Bessarab I."/>
            <person name="Beier S."/>
            <person name="Buchfink B."/>
            <person name="Gorska A."/>
            <person name="Qiu G."/>
            <person name="Huson D.H."/>
            <person name="Williams R.B.H."/>
        </authorList>
    </citation>
    <scope>NUCLEOTIDE SEQUENCE [LARGE SCALE GENOMIC DNA]</scope>
    <source>
        <strain evidence="4">SSA1</strain>
    </source>
</reference>
<keyword evidence="2" id="KW-0238">DNA-binding</keyword>
<evidence type="ECO:0000256" key="3">
    <source>
        <dbReference type="SAM" id="Coils"/>
    </source>
</evidence>
<dbReference type="GO" id="GO:0009307">
    <property type="term" value="P:DNA restriction-modification system"/>
    <property type="evidence" value="ECO:0007669"/>
    <property type="project" value="UniProtKB-KW"/>
</dbReference>
<dbReference type="PANTHER" id="PTHR30408">
    <property type="entry name" value="TYPE-1 RESTRICTION ENZYME ECOKI SPECIFICITY PROTEIN"/>
    <property type="match status" value="1"/>
</dbReference>
<dbReference type="Proteomes" id="UP000509684">
    <property type="component" value="Chromosome"/>
</dbReference>
<dbReference type="KEGG" id="acog:HWD57_03370"/>
<dbReference type="AlphaFoldDB" id="A0A7D5N9F7"/>
<feature type="coiled-coil region" evidence="3">
    <location>
        <begin position="35"/>
        <end position="62"/>
    </location>
</feature>
<keyword evidence="3" id="KW-0175">Coiled coil</keyword>